<dbReference type="InterPro" id="IPR042544">
    <property type="entry name" value="AdoMet_synthase_3"/>
</dbReference>
<keyword evidence="2" id="KW-1185">Reference proteome</keyword>
<dbReference type="RefSeq" id="WP_175591981.1">
    <property type="nucleotide sequence ID" value="NZ_JABWGN010000009.1"/>
</dbReference>
<protein>
    <recommendedName>
        <fullName evidence="3">Methionine adenosyltransferase</fullName>
    </recommendedName>
</protein>
<organism evidence="1 2">
    <name type="scientific">Nonomuraea montanisoli</name>
    <dbReference type="NCBI Taxonomy" id="2741721"/>
    <lineage>
        <taxon>Bacteria</taxon>
        <taxon>Bacillati</taxon>
        <taxon>Actinomycetota</taxon>
        <taxon>Actinomycetes</taxon>
        <taxon>Streptosporangiales</taxon>
        <taxon>Streptosporangiaceae</taxon>
        <taxon>Nonomuraea</taxon>
    </lineage>
</organism>
<sequence length="420" mass="46040">MSGYRIAFTLGRILPPSKHLFETVERKGLGHPDTMADLVAELFCFRYAQHCEKQFGFVPNHSADKVTLAGADTVVRLGGYDVVTPIGAYYFGKVTRHVGSVTIPVEDLFDSAVADVLTTCTRDPQVRQHTRPYLRAVVGSPIDHHPGYYNPESNDQLRSIMTTERLANDTVACAASSEPTPVERLTLDLERYLQGLEFRSLVPGTGSDIKVLAVRDSRVLDVTVCVPFHPEALSSWIDYDDRVERIRSLISTFIEGRVPEGVETFVVHLNKRDIPGRGYLAPFGTCLGKGDVGAVGRGNRFSGLITPGRAMSVEAPAGKNPVHHTGKLYTILAQWVSDLLRQHFCVDNEVIITSRVGAALTEPGSVCVNFAEDGVNLEKAESLIRTQIGDVDLVTQALLNQDPLEEIQSVYRLTPASDAP</sequence>
<dbReference type="InterPro" id="IPR027790">
    <property type="entry name" value="AdoMet_synthase_2_family"/>
</dbReference>
<dbReference type="Gene3D" id="3.30.300.280">
    <property type="entry name" value="S-adenosylmethionine synthetase, C-terminal domain"/>
    <property type="match status" value="1"/>
</dbReference>
<evidence type="ECO:0000313" key="2">
    <source>
        <dbReference type="Proteomes" id="UP000586042"/>
    </source>
</evidence>
<dbReference type="Gene3D" id="3.30.300.10">
    <property type="match status" value="1"/>
</dbReference>
<dbReference type="Pfam" id="PF01941">
    <property type="entry name" value="AdoMet_Synthase"/>
    <property type="match status" value="1"/>
</dbReference>
<dbReference type="PANTHER" id="PTHR36697">
    <property type="entry name" value="S-ADENOSYLMETHIONINE SYNTHASE"/>
    <property type="match status" value="1"/>
</dbReference>
<evidence type="ECO:0008006" key="3">
    <source>
        <dbReference type="Google" id="ProtNLM"/>
    </source>
</evidence>
<reference evidence="1 2" key="1">
    <citation type="submission" date="2020-06" db="EMBL/GenBank/DDBJ databases">
        <title>Nonomuraea sp. SMC257, a novel actinomycete isolated from soil.</title>
        <authorList>
            <person name="Chanama M."/>
        </authorList>
    </citation>
    <scope>NUCLEOTIDE SEQUENCE [LARGE SCALE GENOMIC DNA]</scope>
    <source>
        <strain evidence="1 2">SMC257</strain>
    </source>
</reference>
<dbReference type="PANTHER" id="PTHR36697:SF1">
    <property type="entry name" value="S-ADENOSYLMETHIONINE SYNTHASE"/>
    <property type="match status" value="1"/>
</dbReference>
<evidence type="ECO:0000313" key="1">
    <source>
        <dbReference type="EMBL" id="NUW34541.1"/>
    </source>
</evidence>
<dbReference type="AlphaFoldDB" id="A0A7Y6IAH0"/>
<comment type="caution">
    <text evidence="1">The sequence shown here is derived from an EMBL/GenBank/DDBJ whole genome shotgun (WGS) entry which is preliminary data.</text>
</comment>
<proteinExistence type="predicted"/>
<gene>
    <name evidence="1" type="ORF">HTZ77_24325</name>
</gene>
<dbReference type="Proteomes" id="UP000586042">
    <property type="component" value="Unassembled WGS sequence"/>
</dbReference>
<accession>A0A7Y6IAH0</accession>
<name>A0A7Y6IAH0_9ACTN</name>
<dbReference type="EMBL" id="JABWGN010000009">
    <property type="protein sequence ID" value="NUW34541.1"/>
    <property type="molecule type" value="Genomic_DNA"/>
</dbReference>